<gene>
    <name evidence="2" type="ORF">FNA46_16240</name>
</gene>
<dbReference type="EMBL" id="VJMG01000047">
    <property type="protein sequence ID" value="TRL37002.1"/>
    <property type="molecule type" value="Genomic_DNA"/>
</dbReference>
<comment type="caution">
    <text evidence="2">The sequence shown here is derived from an EMBL/GenBank/DDBJ whole genome shotgun (WGS) entry which is preliminary data.</text>
</comment>
<feature type="transmembrane region" description="Helical" evidence="1">
    <location>
        <begin position="17"/>
        <end position="36"/>
    </location>
</feature>
<dbReference type="Proteomes" id="UP000316801">
    <property type="component" value="Unassembled WGS sequence"/>
</dbReference>
<keyword evidence="3" id="KW-1185">Reference proteome</keyword>
<name>A0A549T583_9HYPH</name>
<keyword evidence="1" id="KW-1133">Transmembrane helix</keyword>
<keyword evidence="1" id="KW-0472">Membrane</keyword>
<evidence type="ECO:0008006" key="4">
    <source>
        <dbReference type="Google" id="ProtNLM"/>
    </source>
</evidence>
<reference evidence="2 3" key="1">
    <citation type="submission" date="2019-07" db="EMBL/GenBank/DDBJ databases">
        <title>Ln-dependent methylotrophs.</title>
        <authorList>
            <person name="Tani A."/>
        </authorList>
    </citation>
    <scope>NUCLEOTIDE SEQUENCE [LARGE SCALE GENOMIC DNA]</scope>
    <source>
        <strain evidence="2 3">SM12</strain>
    </source>
</reference>
<evidence type="ECO:0000313" key="3">
    <source>
        <dbReference type="Proteomes" id="UP000316801"/>
    </source>
</evidence>
<protein>
    <recommendedName>
        <fullName evidence="4">DUF2628 domain-containing protein</fullName>
    </recommendedName>
</protein>
<dbReference type="AlphaFoldDB" id="A0A549T583"/>
<accession>A0A549T583</accession>
<organism evidence="2 3">
    <name type="scientific">Rhizobium straminoryzae</name>
    <dbReference type="NCBI Taxonomy" id="1387186"/>
    <lineage>
        <taxon>Bacteria</taxon>
        <taxon>Pseudomonadati</taxon>
        <taxon>Pseudomonadota</taxon>
        <taxon>Alphaproteobacteria</taxon>
        <taxon>Hyphomicrobiales</taxon>
        <taxon>Rhizobiaceae</taxon>
        <taxon>Rhizobium/Agrobacterium group</taxon>
        <taxon>Rhizobium</taxon>
    </lineage>
</organism>
<sequence length="124" mass="13011">MAKAIQLMHSRSGLSRTGYYGFSWTSLVFGGVPAIFRGDLVMGASVCVAGGIAALLVGVIGLGLPGLLVGWLAVGAGWGMVYNRIYTKRLIERGYRFADTDQRNAEAQRAVGMDGMPVASRAGG</sequence>
<evidence type="ECO:0000313" key="2">
    <source>
        <dbReference type="EMBL" id="TRL37002.1"/>
    </source>
</evidence>
<keyword evidence="1" id="KW-0812">Transmembrane</keyword>
<proteinExistence type="predicted"/>
<evidence type="ECO:0000256" key="1">
    <source>
        <dbReference type="SAM" id="Phobius"/>
    </source>
</evidence>